<comment type="pathway">
    <text evidence="2">Glycan metabolism; osmoregulated periplasmic glucan (OPG) biosynthesis.</text>
</comment>
<dbReference type="PANTHER" id="PTHR30504">
    <property type="entry name" value="GLUCANS BIOSYNTHESIS PROTEIN"/>
    <property type="match status" value="1"/>
</dbReference>
<protein>
    <submittedName>
        <fullName evidence="6">Glucans biosynthesis protein</fullName>
    </submittedName>
</protein>
<evidence type="ECO:0000256" key="2">
    <source>
        <dbReference type="ARBA" id="ARBA00005001"/>
    </source>
</evidence>
<sequence>MRLPDCLAQEPSSHKSITVSVSLGASRPSHPRRRDVLGYLSASVAALSVAPAAWAQTPQETIATRMGDGQRFDPAAVTDIARQLSKKPFVPLPNDLPDALSNLTYDQYVSIKSTQPPIWSTEGRGIALEPLHRGFVFNNAVDLFIVEDGAIRRLGYDRTQFNFNGINVPGDLKDIGYSGFRLIAHPAEGRPYDFAIVQGATFFRALARGQNYGVIARALTLRPAEAKGEEFPIFRSFWIERPSTGSNTITIHGVLDSESTTGSVRMTFRPGDMTIVDVETTLFPRVNLEHVGLGGMASTYFYGPNDRRTADDIRPAVYESSGLQMLNGQGEWLWRPLHNPETLQISAFVDNSPRGFGLLQRERAYEAFHDDDQRFERRPSLWIEPLGDWSQGSVQLLEIPTDAEINDNILTYWRPRAPMAAGSEVPFAYRQYWGWNSPERPPLATVVATRSGRGSTGRRRRFTVDFSGDMLGDNWPKDLKSVLTVGPGTFQNLKLLPYPERKTVRVAFELDPGNENACEMRLILEAGGKPISETWLYRWTP</sequence>
<dbReference type="PIRSF" id="PIRSF006281">
    <property type="entry name" value="MdoG"/>
    <property type="match status" value="1"/>
</dbReference>
<dbReference type="Gene3D" id="2.60.40.10">
    <property type="entry name" value="Immunoglobulins"/>
    <property type="match status" value="1"/>
</dbReference>
<gene>
    <name evidence="6" type="ORF">SAMN02927923_02394</name>
</gene>
<dbReference type="InterPro" id="IPR011013">
    <property type="entry name" value="Gal_mutarotase_sf_dom"/>
</dbReference>
<feature type="domain" description="Glucan biosynthesis periplasmic MdoG C-terminal" evidence="5">
    <location>
        <begin position="72"/>
        <end position="539"/>
    </location>
</feature>
<dbReference type="STRING" id="549386.SAMN02927923_02394"/>
<keyword evidence="7" id="KW-1185">Reference proteome</keyword>
<evidence type="ECO:0000313" key="7">
    <source>
        <dbReference type="Proteomes" id="UP000199569"/>
    </source>
</evidence>
<dbReference type="GO" id="GO:0030288">
    <property type="term" value="C:outer membrane-bounded periplasmic space"/>
    <property type="evidence" value="ECO:0007669"/>
    <property type="project" value="TreeGrafter"/>
</dbReference>
<dbReference type="InterPro" id="IPR013783">
    <property type="entry name" value="Ig-like_fold"/>
</dbReference>
<evidence type="ECO:0000256" key="3">
    <source>
        <dbReference type="ARBA" id="ARBA00009284"/>
    </source>
</evidence>
<name>A0A1G5IZM0_9HYPH</name>
<evidence type="ECO:0000313" key="6">
    <source>
        <dbReference type="EMBL" id="SCY81160.1"/>
    </source>
</evidence>
<dbReference type="InterPro" id="IPR014438">
    <property type="entry name" value="Glucan_biosyn_MdoG/MdoD"/>
</dbReference>
<dbReference type="Gene3D" id="2.70.98.10">
    <property type="match status" value="1"/>
</dbReference>
<evidence type="ECO:0000256" key="4">
    <source>
        <dbReference type="ARBA" id="ARBA00022764"/>
    </source>
</evidence>
<dbReference type="SUPFAM" id="SSF81296">
    <property type="entry name" value="E set domains"/>
    <property type="match status" value="1"/>
</dbReference>
<keyword evidence="4" id="KW-0574">Periplasm</keyword>
<dbReference type="GO" id="GO:0051274">
    <property type="term" value="P:beta-glucan biosynthetic process"/>
    <property type="evidence" value="ECO:0007669"/>
    <property type="project" value="TreeGrafter"/>
</dbReference>
<dbReference type="GO" id="GO:0003824">
    <property type="term" value="F:catalytic activity"/>
    <property type="evidence" value="ECO:0007669"/>
    <property type="project" value="InterPro"/>
</dbReference>
<reference evidence="7" key="1">
    <citation type="submission" date="2016-10" db="EMBL/GenBank/DDBJ databases">
        <authorList>
            <person name="Varghese N."/>
            <person name="Submissions S."/>
        </authorList>
    </citation>
    <scope>NUCLEOTIDE SEQUENCE [LARGE SCALE GENOMIC DNA]</scope>
    <source>
        <strain evidence="7">CGMCC 1.7666</strain>
    </source>
</reference>
<dbReference type="InterPro" id="IPR014718">
    <property type="entry name" value="GH-type_carb-bd"/>
</dbReference>
<dbReference type="AlphaFoldDB" id="A0A1G5IZM0"/>
<evidence type="ECO:0000256" key="1">
    <source>
        <dbReference type="ARBA" id="ARBA00004418"/>
    </source>
</evidence>
<proteinExistence type="inferred from homology"/>
<dbReference type="SUPFAM" id="SSF74650">
    <property type="entry name" value="Galactose mutarotase-like"/>
    <property type="match status" value="1"/>
</dbReference>
<dbReference type="PANTHER" id="PTHR30504:SF2">
    <property type="entry name" value="GLUCANS BIOSYNTHESIS PROTEIN G"/>
    <property type="match status" value="1"/>
</dbReference>
<comment type="similarity">
    <text evidence="3">Belongs to the OpgD/OpgG family.</text>
</comment>
<accession>A0A1G5IZM0</accession>
<dbReference type="InterPro" id="IPR007444">
    <property type="entry name" value="Glucan_biosyn_MdoG_C"/>
</dbReference>
<comment type="subcellular location">
    <subcellularLocation>
        <location evidence="1">Periplasm</location>
    </subcellularLocation>
</comment>
<dbReference type="Proteomes" id="UP000199569">
    <property type="component" value="Unassembled WGS sequence"/>
</dbReference>
<dbReference type="InterPro" id="IPR014756">
    <property type="entry name" value="Ig_E-set"/>
</dbReference>
<dbReference type="Pfam" id="PF04349">
    <property type="entry name" value="MdoG"/>
    <property type="match status" value="1"/>
</dbReference>
<dbReference type="UniPathway" id="UPA00637"/>
<dbReference type="GO" id="GO:0030246">
    <property type="term" value="F:carbohydrate binding"/>
    <property type="evidence" value="ECO:0007669"/>
    <property type="project" value="InterPro"/>
</dbReference>
<organism evidence="6 7">
    <name type="scientific">Microvirga guangxiensis</name>
    <dbReference type="NCBI Taxonomy" id="549386"/>
    <lineage>
        <taxon>Bacteria</taxon>
        <taxon>Pseudomonadati</taxon>
        <taxon>Pseudomonadota</taxon>
        <taxon>Alphaproteobacteria</taxon>
        <taxon>Hyphomicrobiales</taxon>
        <taxon>Methylobacteriaceae</taxon>
        <taxon>Microvirga</taxon>
    </lineage>
</organism>
<evidence type="ECO:0000259" key="5">
    <source>
        <dbReference type="Pfam" id="PF04349"/>
    </source>
</evidence>
<dbReference type="EMBL" id="FMVJ01000006">
    <property type="protein sequence ID" value="SCY81160.1"/>
    <property type="molecule type" value="Genomic_DNA"/>
</dbReference>